<keyword evidence="1" id="KW-0472">Membrane</keyword>
<reference evidence="2" key="1">
    <citation type="submission" date="2020-08" db="EMBL/GenBank/DDBJ databases">
        <title>Genome public.</title>
        <authorList>
            <person name="Liu C."/>
            <person name="Sun Q."/>
        </authorList>
    </citation>
    <scope>NUCLEOTIDE SEQUENCE</scope>
    <source>
        <strain evidence="2">NSJ-64</strain>
    </source>
</reference>
<comment type="caution">
    <text evidence="2">The sequence shown here is derived from an EMBL/GenBank/DDBJ whole genome shotgun (WGS) entry which is preliminary data.</text>
</comment>
<dbReference type="AlphaFoldDB" id="A0A926ET46"/>
<keyword evidence="1" id="KW-0812">Transmembrane</keyword>
<keyword evidence="1" id="KW-1133">Transmembrane helix</keyword>
<sequence length="190" mass="19938">MSNKSSMEKTKWITRTALCTALVLLAQVVGKYLLPAGLPIYGPFTLNQLVTGSLVNLILILSAANIGLVSGITVGIISSLLATLLGITAIPFLTPAIALGNAIIAAIAWFFLGKFTAKGMHAAGVILGAGAKCAFLWVSVPFILSLLPNIKEQQTAAMTIMFSWPQFVTAVIGGIIALVVYNPLKKAISR</sequence>
<protein>
    <recommendedName>
        <fullName evidence="4">ECF transporter S component</fullName>
    </recommendedName>
</protein>
<feature type="transmembrane region" description="Helical" evidence="1">
    <location>
        <begin position="164"/>
        <end position="184"/>
    </location>
</feature>
<accession>A0A926ET46</accession>
<proteinExistence type="predicted"/>
<dbReference type="Proteomes" id="UP000623678">
    <property type="component" value="Unassembled WGS sequence"/>
</dbReference>
<dbReference type="RefSeq" id="WP_262395725.1">
    <property type="nucleotide sequence ID" value="NZ_JACRTD010000007.1"/>
</dbReference>
<evidence type="ECO:0000256" key="1">
    <source>
        <dbReference type="SAM" id="Phobius"/>
    </source>
</evidence>
<feature type="transmembrane region" description="Helical" evidence="1">
    <location>
        <begin position="40"/>
        <end position="61"/>
    </location>
</feature>
<dbReference type="Gene3D" id="1.10.1760.20">
    <property type="match status" value="1"/>
</dbReference>
<feature type="transmembrane region" description="Helical" evidence="1">
    <location>
        <begin position="93"/>
        <end position="112"/>
    </location>
</feature>
<feature type="transmembrane region" description="Helical" evidence="1">
    <location>
        <begin position="68"/>
        <end position="87"/>
    </location>
</feature>
<feature type="transmembrane region" description="Helical" evidence="1">
    <location>
        <begin position="124"/>
        <end position="144"/>
    </location>
</feature>
<evidence type="ECO:0000313" key="2">
    <source>
        <dbReference type="EMBL" id="MBC8586009.1"/>
    </source>
</evidence>
<evidence type="ECO:0000313" key="3">
    <source>
        <dbReference type="Proteomes" id="UP000623678"/>
    </source>
</evidence>
<dbReference type="EMBL" id="JACRTD010000007">
    <property type="protein sequence ID" value="MBC8586009.1"/>
    <property type="molecule type" value="Genomic_DNA"/>
</dbReference>
<keyword evidence="3" id="KW-1185">Reference proteome</keyword>
<evidence type="ECO:0008006" key="4">
    <source>
        <dbReference type="Google" id="ProtNLM"/>
    </source>
</evidence>
<gene>
    <name evidence="2" type="ORF">H8705_10475</name>
</gene>
<organism evidence="2 3">
    <name type="scientific">Youxingia wuxianensis</name>
    <dbReference type="NCBI Taxonomy" id="2763678"/>
    <lineage>
        <taxon>Bacteria</taxon>
        <taxon>Bacillati</taxon>
        <taxon>Bacillota</taxon>
        <taxon>Clostridia</taxon>
        <taxon>Eubacteriales</taxon>
        <taxon>Oscillospiraceae</taxon>
        <taxon>Youxingia</taxon>
    </lineage>
</organism>
<dbReference type="GO" id="GO:0022857">
    <property type="term" value="F:transmembrane transporter activity"/>
    <property type="evidence" value="ECO:0007669"/>
    <property type="project" value="InterPro"/>
</dbReference>
<name>A0A926ET46_9FIRM</name>